<organism evidence="1 2">
    <name type="scientific">Sedimentibacter hydroxybenzoicus DSM 7310</name>
    <dbReference type="NCBI Taxonomy" id="1123245"/>
    <lineage>
        <taxon>Bacteria</taxon>
        <taxon>Bacillati</taxon>
        <taxon>Bacillota</taxon>
        <taxon>Tissierellia</taxon>
        <taxon>Sedimentibacter</taxon>
    </lineage>
</organism>
<proteinExistence type="predicted"/>
<gene>
    <name evidence="1" type="ORF">HZF24_00645</name>
</gene>
<reference evidence="1" key="1">
    <citation type="submission" date="2020-07" db="EMBL/GenBank/DDBJ databases">
        <title>Genomic analysis of a strain of Sedimentibacter Hydroxybenzoicus DSM7310.</title>
        <authorList>
            <person name="Ma S."/>
        </authorList>
    </citation>
    <scope>NUCLEOTIDE SEQUENCE</scope>
    <source>
        <strain evidence="1">DSM 7310</strain>
    </source>
</reference>
<evidence type="ECO:0000313" key="2">
    <source>
        <dbReference type="Proteomes" id="UP000611629"/>
    </source>
</evidence>
<dbReference type="AlphaFoldDB" id="A0A974BGH4"/>
<accession>A0A974BGH4</accession>
<protein>
    <submittedName>
        <fullName evidence="1">Uncharacterized protein</fullName>
    </submittedName>
</protein>
<evidence type="ECO:0000313" key="1">
    <source>
        <dbReference type="EMBL" id="NYB72642.1"/>
    </source>
</evidence>
<sequence>MTYLPFLRKKTLINGVRANFTDVQDDREELRSFAQDDGEEILRASSQNDNKGMMVRIFVNKLMEY</sequence>
<name>A0A974BGH4_SEDHY</name>
<keyword evidence="2" id="KW-1185">Reference proteome</keyword>
<dbReference type="EMBL" id="JACBNQ010000001">
    <property type="protein sequence ID" value="NYB72642.1"/>
    <property type="molecule type" value="Genomic_DNA"/>
</dbReference>
<dbReference type="RefSeq" id="WP_179236327.1">
    <property type="nucleotide sequence ID" value="NZ_JACBNQ010000001.1"/>
</dbReference>
<comment type="caution">
    <text evidence="1">The sequence shown here is derived from an EMBL/GenBank/DDBJ whole genome shotgun (WGS) entry which is preliminary data.</text>
</comment>
<dbReference type="Proteomes" id="UP000611629">
    <property type="component" value="Unassembled WGS sequence"/>
</dbReference>